<feature type="repeat" description="PPR" evidence="3">
    <location>
        <begin position="169"/>
        <end position="203"/>
    </location>
</feature>
<evidence type="ECO:0000256" key="3">
    <source>
        <dbReference type="PROSITE-ProRule" id="PRU00708"/>
    </source>
</evidence>
<feature type="repeat" description="PPR" evidence="3">
    <location>
        <begin position="306"/>
        <end position="340"/>
    </location>
</feature>
<dbReference type="NCBIfam" id="TIGR00756">
    <property type="entry name" value="PPR"/>
    <property type="match status" value="11"/>
</dbReference>
<feature type="repeat" description="PPR" evidence="3">
    <location>
        <begin position="376"/>
        <end position="410"/>
    </location>
</feature>
<evidence type="ECO:0000313" key="5">
    <source>
        <dbReference type="EMBL" id="PPR84422.1"/>
    </source>
</evidence>
<sequence length="807" mass="91281">MFVKIQLDTSCFNILCSTKTSLPNINGASLSVSLSPIEKLEPVTKTKHQRLLETPNGGGTKKFNGGRKQSLDNQAESSNQTLEKNRGKVSGLRIIEEILCSTKRVSYGGCIPAILGALENVKDLDEALKPWAEKLSNKERSIILKEQPNWGRALEIFEWFKRKRCYELNVIHYNIMFRILGKAHKWGYVEKLWNEMSFRGVEPINSTYGTLIDVYSKGGMKQQALCWLGRMNKQGMEPDEVTMGIVVQLYKKAGEFQKAEEFFKKWSLNGSLRREGSEHPVQWEAGQIREASETFEIMLREGIVPTTVTFNTMIHICGNHGQLKEVASLMKKMEEVRCLPDTRTYNILISLHAKYDNIKMAAGYFAKMKEACLEPDLVSYRTLLYAYSIRQMVSEAEELIHEMDERHLEIDEYTQSALTRMYIEAGMLEKSWLWFRRFHLAGNMSSEGYSANIDAFGERGHVSEAENIFLCCQEMKRLTVLEFNVMIKAYGIGKSYDKACRLFDSMQSHGVVPDKCSYSSLIQILTSADLPHVAKGYLKKMQEAGLVSDCIPYCAVISSFVKLGGLGMAEGVYNEMVQSKVEPDVVVYGVLINAFADIGSVKEATRYVNEMKSAGLPGNAVIYNSLIKLYTKVGYLKEAQEVYMLLQSSGFRPDVYSSNCMIDLYSERSMVTQAEAIFDNLKQNGDANEFTYAMMLCMYKRNGRFEEATHIARQMRELGLLTDLLSYNNVLGLYAMDGRFREAVRLFKEMVNACIQPDDSTFKSLGSILVKCGVPKSAVDRLQVSRKRDAQSGLPAWMATLFSVICS</sequence>
<dbReference type="EMBL" id="KZ669870">
    <property type="protein sequence ID" value="PPR84422.1"/>
    <property type="molecule type" value="Genomic_DNA"/>
</dbReference>
<proteinExistence type="inferred from homology"/>
<dbReference type="PROSITE" id="PS51375">
    <property type="entry name" value="PPR"/>
    <property type="match status" value="11"/>
</dbReference>
<dbReference type="InterPro" id="IPR051240">
    <property type="entry name" value="Mito_RNA-Proc/Resp"/>
</dbReference>
<feature type="repeat" description="PPR" evidence="3">
    <location>
        <begin position="723"/>
        <end position="757"/>
    </location>
</feature>
<evidence type="ECO:0000256" key="2">
    <source>
        <dbReference type="ARBA" id="ARBA00022737"/>
    </source>
</evidence>
<dbReference type="OrthoDB" id="185373at2759"/>
<feature type="repeat" description="PPR" evidence="3">
    <location>
        <begin position="549"/>
        <end position="583"/>
    </location>
</feature>
<name>A0A2P5W011_GOSBA</name>
<feature type="repeat" description="PPR" evidence="3">
    <location>
        <begin position="479"/>
        <end position="513"/>
    </location>
</feature>
<feature type="repeat" description="PPR" evidence="3">
    <location>
        <begin position="619"/>
        <end position="653"/>
    </location>
</feature>
<dbReference type="GO" id="GO:0003729">
    <property type="term" value="F:mRNA binding"/>
    <property type="evidence" value="ECO:0007669"/>
    <property type="project" value="TreeGrafter"/>
</dbReference>
<feature type="repeat" description="PPR" evidence="3">
    <location>
        <begin position="584"/>
        <end position="618"/>
    </location>
</feature>
<dbReference type="Pfam" id="PF13041">
    <property type="entry name" value="PPR_2"/>
    <property type="match status" value="5"/>
</dbReference>
<feature type="repeat" description="PPR" evidence="3">
    <location>
        <begin position="341"/>
        <end position="375"/>
    </location>
</feature>
<gene>
    <name evidence="5" type="ORF">GOBAR_AA36290</name>
</gene>
<evidence type="ECO:0000256" key="4">
    <source>
        <dbReference type="SAM" id="MobiDB-lite"/>
    </source>
</evidence>
<reference evidence="5 6" key="1">
    <citation type="submission" date="2015-01" db="EMBL/GenBank/DDBJ databases">
        <title>Genome of allotetraploid Gossypium barbadense reveals genomic plasticity and fiber elongation in cotton evolution.</title>
        <authorList>
            <person name="Chen X."/>
            <person name="Liu X."/>
            <person name="Zhao B."/>
            <person name="Zheng H."/>
            <person name="Hu Y."/>
            <person name="Lu G."/>
            <person name="Yang C."/>
            <person name="Chen J."/>
            <person name="Shan C."/>
            <person name="Zhang L."/>
            <person name="Zhou Y."/>
            <person name="Wang L."/>
            <person name="Guo W."/>
            <person name="Bai Y."/>
            <person name="Ruan J."/>
            <person name="Shangguan X."/>
            <person name="Mao Y."/>
            <person name="Jiang J."/>
            <person name="Zhu Y."/>
            <person name="Lei J."/>
            <person name="Kang H."/>
            <person name="Chen S."/>
            <person name="He X."/>
            <person name="Wang R."/>
            <person name="Wang Y."/>
            <person name="Chen J."/>
            <person name="Wang L."/>
            <person name="Yu S."/>
            <person name="Wang B."/>
            <person name="Wei J."/>
            <person name="Song S."/>
            <person name="Lu X."/>
            <person name="Gao Z."/>
            <person name="Gu W."/>
            <person name="Deng X."/>
            <person name="Ma D."/>
            <person name="Wang S."/>
            <person name="Liang W."/>
            <person name="Fang L."/>
            <person name="Cai C."/>
            <person name="Zhu X."/>
            <person name="Zhou B."/>
            <person name="Zhang Y."/>
            <person name="Chen Z."/>
            <person name="Xu S."/>
            <person name="Zhu R."/>
            <person name="Wang S."/>
            <person name="Zhang T."/>
            <person name="Zhao G."/>
        </authorList>
    </citation>
    <scope>NUCLEOTIDE SEQUENCE [LARGE SCALE GENOMIC DNA]</scope>
    <source>
        <strain evidence="6">cv. Xinhai21</strain>
        <tissue evidence="5">Leaf</tissue>
    </source>
</reference>
<dbReference type="InterPro" id="IPR011990">
    <property type="entry name" value="TPR-like_helical_dom_sf"/>
</dbReference>
<evidence type="ECO:0000313" key="6">
    <source>
        <dbReference type="Proteomes" id="UP000239757"/>
    </source>
</evidence>
<comment type="similarity">
    <text evidence="1">Belongs to the PPR family. P subfamily.</text>
</comment>
<accession>A0A2P5W011</accession>
<dbReference type="InterPro" id="IPR002885">
    <property type="entry name" value="PPR_rpt"/>
</dbReference>
<organism evidence="5 6">
    <name type="scientific">Gossypium barbadense</name>
    <name type="common">Sea Island cotton</name>
    <name type="synonym">Hibiscus barbadensis</name>
    <dbReference type="NCBI Taxonomy" id="3634"/>
    <lineage>
        <taxon>Eukaryota</taxon>
        <taxon>Viridiplantae</taxon>
        <taxon>Streptophyta</taxon>
        <taxon>Embryophyta</taxon>
        <taxon>Tracheophyta</taxon>
        <taxon>Spermatophyta</taxon>
        <taxon>Magnoliopsida</taxon>
        <taxon>eudicotyledons</taxon>
        <taxon>Gunneridae</taxon>
        <taxon>Pentapetalae</taxon>
        <taxon>rosids</taxon>
        <taxon>malvids</taxon>
        <taxon>Malvales</taxon>
        <taxon>Malvaceae</taxon>
        <taxon>Malvoideae</taxon>
        <taxon>Gossypium</taxon>
    </lineage>
</organism>
<dbReference type="PANTHER" id="PTHR47933">
    <property type="entry name" value="PENTATRICOPEPTIDE REPEAT-CONTAINING PROTEIN 1, MITOCHONDRIAL"/>
    <property type="match status" value="1"/>
</dbReference>
<dbReference type="PANTHER" id="PTHR47933:SF10">
    <property type="entry name" value="OS03G0162900 PROTEIN"/>
    <property type="match status" value="1"/>
</dbReference>
<evidence type="ECO:0000256" key="1">
    <source>
        <dbReference type="ARBA" id="ARBA00007626"/>
    </source>
</evidence>
<feature type="compositionally biased region" description="Polar residues" evidence="4">
    <location>
        <begin position="71"/>
        <end position="82"/>
    </location>
</feature>
<dbReference type="Pfam" id="PF01535">
    <property type="entry name" value="PPR"/>
    <property type="match status" value="5"/>
</dbReference>
<dbReference type="Proteomes" id="UP000239757">
    <property type="component" value="Unassembled WGS sequence"/>
</dbReference>
<feature type="region of interest" description="Disordered" evidence="4">
    <location>
        <begin position="47"/>
        <end position="84"/>
    </location>
</feature>
<keyword evidence="2" id="KW-0677">Repeat</keyword>
<protein>
    <recommendedName>
        <fullName evidence="7">Pentacotripeptide-repeat region of PRORP domain-containing protein</fullName>
    </recommendedName>
</protein>
<feature type="repeat" description="PPR" evidence="3">
    <location>
        <begin position="204"/>
        <end position="238"/>
    </location>
</feature>
<dbReference type="AlphaFoldDB" id="A0A2P5W011"/>
<feature type="repeat" description="PPR" evidence="3">
    <location>
        <begin position="688"/>
        <end position="722"/>
    </location>
</feature>
<dbReference type="Gene3D" id="1.25.40.10">
    <property type="entry name" value="Tetratricopeptide repeat domain"/>
    <property type="match status" value="5"/>
</dbReference>
<evidence type="ECO:0008006" key="7">
    <source>
        <dbReference type="Google" id="ProtNLM"/>
    </source>
</evidence>